<feature type="transmembrane region" description="Helical" evidence="1">
    <location>
        <begin position="118"/>
        <end position="138"/>
    </location>
</feature>
<dbReference type="GeneID" id="64690941"/>
<reference evidence="2" key="1">
    <citation type="journal article" date="2020" name="New Phytol.">
        <title>Comparative genomics reveals dynamic genome evolution in host specialist ectomycorrhizal fungi.</title>
        <authorList>
            <person name="Lofgren L.A."/>
            <person name="Nguyen N.H."/>
            <person name="Vilgalys R."/>
            <person name="Ruytinx J."/>
            <person name="Liao H.L."/>
            <person name="Branco S."/>
            <person name="Kuo A."/>
            <person name="LaButti K."/>
            <person name="Lipzen A."/>
            <person name="Andreopoulos W."/>
            <person name="Pangilinan J."/>
            <person name="Riley R."/>
            <person name="Hundley H."/>
            <person name="Na H."/>
            <person name="Barry K."/>
            <person name="Grigoriev I.V."/>
            <person name="Stajich J.E."/>
            <person name="Kennedy P.G."/>
        </authorList>
    </citation>
    <scope>NUCLEOTIDE SEQUENCE</scope>
    <source>
        <strain evidence="2">FC423</strain>
    </source>
</reference>
<dbReference type="AlphaFoldDB" id="A0A9P7FCM9"/>
<dbReference type="Proteomes" id="UP000823399">
    <property type="component" value="Unassembled WGS sequence"/>
</dbReference>
<feature type="transmembrane region" description="Helical" evidence="1">
    <location>
        <begin position="38"/>
        <end position="56"/>
    </location>
</feature>
<keyword evidence="3" id="KW-1185">Reference proteome</keyword>
<dbReference type="OrthoDB" id="2993276at2759"/>
<evidence type="ECO:0000256" key="1">
    <source>
        <dbReference type="SAM" id="Phobius"/>
    </source>
</evidence>
<sequence length="235" mass="26727">MKGLYIVTRYLSFIFLATDLYMYFVPNENLSKCRALDNIQTGIGMLLVVCSDYFFILRTYVLWNKNKILLAAMLFTFVSVIVACFGVAFSTIVPAAYVTSTIPGITGCYRSSDSYQPFIPFLLLSVFQLGLMILMLIRAIQSSRTNQSRLYVVLVNHKIFYYVCGFLFSVTNIITPMLLQNSYQTILNSVQFIMLAILATHMHLHLWQVNRHPHGSTSALVHIPMSDISFENPTV</sequence>
<feature type="transmembrane region" description="Helical" evidence="1">
    <location>
        <begin position="68"/>
        <end position="98"/>
    </location>
</feature>
<dbReference type="RefSeq" id="XP_041296406.1">
    <property type="nucleotide sequence ID" value="XM_041428682.1"/>
</dbReference>
<dbReference type="EMBL" id="JABBWM010000010">
    <property type="protein sequence ID" value="KAG2114293.1"/>
    <property type="molecule type" value="Genomic_DNA"/>
</dbReference>
<feature type="transmembrane region" description="Helical" evidence="1">
    <location>
        <begin position="185"/>
        <end position="204"/>
    </location>
</feature>
<comment type="caution">
    <text evidence="2">The sequence shown here is derived from an EMBL/GenBank/DDBJ whole genome shotgun (WGS) entry which is preliminary data.</text>
</comment>
<evidence type="ECO:0000313" key="3">
    <source>
        <dbReference type="Proteomes" id="UP000823399"/>
    </source>
</evidence>
<accession>A0A9P7FCM9</accession>
<protein>
    <submittedName>
        <fullName evidence="2">Uncharacterized protein</fullName>
    </submittedName>
</protein>
<gene>
    <name evidence="2" type="ORF">F5147DRAFT_22300</name>
</gene>
<evidence type="ECO:0000313" key="2">
    <source>
        <dbReference type="EMBL" id="KAG2114293.1"/>
    </source>
</evidence>
<proteinExistence type="predicted"/>
<keyword evidence="1" id="KW-0812">Transmembrane</keyword>
<organism evidence="2 3">
    <name type="scientific">Suillus discolor</name>
    <dbReference type="NCBI Taxonomy" id="1912936"/>
    <lineage>
        <taxon>Eukaryota</taxon>
        <taxon>Fungi</taxon>
        <taxon>Dikarya</taxon>
        <taxon>Basidiomycota</taxon>
        <taxon>Agaricomycotina</taxon>
        <taxon>Agaricomycetes</taxon>
        <taxon>Agaricomycetidae</taxon>
        <taxon>Boletales</taxon>
        <taxon>Suillineae</taxon>
        <taxon>Suillaceae</taxon>
        <taxon>Suillus</taxon>
    </lineage>
</organism>
<name>A0A9P7FCM9_9AGAM</name>
<feature type="transmembrane region" description="Helical" evidence="1">
    <location>
        <begin position="7"/>
        <end position="26"/>
    </location>
</feature>
<keyword evidence="1" id="KW-0472">Membrane</keyword>
<feature type="transmembrane region" description="Helical" evidence="1">
    <location>
        <begin position="159"/>
        <end position="179"/>
    </location>
</feature>
<keyword evidence="1" id="KW-1133">Transmembrane helix</keyword>